<sequence>MLIKSADDKSKRLALLEDLQKSPLLDRRQRDSLRDEQFRLKRGIAGERDAAHFLDNYLRDDPDRMLLHDLRFQVDGEVVQIDHLILTRGMVVYLLETKNFNGILRDSEARSI</sequence>
<reference evidence="2 3" key="1">
    <citation type="submission" date="2019-03" db="EMBL/GenBank/DDBJ databases">
        <title>Genomic Encyclopedia of Type Strains, Phase IV (KMG-IV): sequencing the most valuable type-strain genomes for metagenomic binning, comparative biology and taxonomic classification.</title>
        <authorList>
            <person name="Goeker M."/>
        </authorList>
    </citation>
    <scope>NUCLEOTIDE SEQUENCE [LARGE SCALE GENOMIC DNA]</scope>
    <source>
        <strain evidence="2 3">DSM 1709</strain>
    </source>
</reference>
<accession>A0A4R2M2I7</accession>
<dbReference type="InterPro" id="IPR011528">
    <property type="entry name" value="NERD"/>
</dbReference>
<protein>
    <submittedName>
        <fullName evidence="2">Nuclease-like protein</fullName>
    </submittedName>
</protein>
<name>A0A4R2M2I7_RUBGE</name>
<dbReference type="Proteomes" id="UP000295106">
    <property type="component" value="Unassembled WGS sequence"/>
</dbReference>
<evidence type="ECO:0000313" key="3">
    <source>
        <dbReference type="Proteomes" id="UP000295106"/>
    </source>
</evidence>
<gene>
    <name evidence="2" type="ORF">EV684_1171</name>
</gene>
<dbReference type="RefSeq" id="WP_243651252.1">
    <property type="nucleotide sequence ID" value="NZ_CP181386.1"/>
</dbReference>
<feature type="domain" description="NERD" evidence="1">
    <location>
        <begin position="42"/>
        <end position="112"/>
    </location>
</feature>
<comment type="caution">
    <text evidence="2">The sequence shown here is derived from an EMBL/GenBank/DDBJ whole genome shotgun (WGS) entry which is preliminary data.</text>
</comment>
<evidence type="ECO:0000259" key="1">
    <source>
        <dbReference type="PROSITE" id="PS50965"/>
    </source>
</evidence>
<dbReference type="PROSITE" id="PS50965">
    <property type="entry name" value="NERD"/>
    <property type="match status" value="1"/>
</dbReference>
<proteinExistence type="predicted"/>
<dbReference type="AlphaFoldDB" id="A0A4R2M2I7"/>
<dbReference type="GeneID" id="99683672"/>
<organism evidence="2 3">
    <name type="scientific">Rubrivivax gelatinosus</name>
    <name type="common">Rhodocyclus gelatinosus</name>
    <name type="synonym">Rhodopseudomonas gelatinosa</name>
    <dbReference type="NCBI Taxonomy" id="28068"/>
    <lineage>
        <taxon>Bacteria</taxon>
        <taxon>Pseudomonadati</taxon>
        <taxon>Pseudomonadota</taxon>
        <taxon>Betaproteobacteria</taxon>
        <taxon>Burkholderiales</taxon>
        <taxon>Sphaerotilaceae</taxon>
        <taxon>Rubrivivax</taxon>
    </lineage>
</organism>
<evidence type="ECO:0000313" key="2">
    <source>
        <dbReference type="EMBL" id="TCO98356.1"/>
    </source>
</evidence>
<dbReference type="EMBL" id="SLXD01000017">
    <property type="protein sequence ID" value="TCO98356.1"/>
    <property type="molecule type" value="Genomic_DNA"/>
</dbReference>
<dbReference type="Pfam" id="PF08378">
    <property type="entry name" value="NERD"/>
    <property type="match status" value="1"/>
</dbReference>